<accession>A0ABV9HYD9</accession>
<feature type="transmembrane region" description="Helical" evidence="1">
    <location>
        <begin position="385"/>
        <end position="409"/>
    </location>
</feature>
<evidence type="ECO:0000313" key="3">
    <source>
        <dbReference type="Proteomes" id="UP001596043"/>
    </source>
</evidence>
<feature type="transmembrane region" description="Helical" evidence="1">
    <location>
        <begin position="463"/>
        <end position="486"/>
    </location>
</feature>
<dbReference type="Gene3D" id="3.30.70.1430">
    <property type="entry name" value="Multidrug efflux transporter AcrB pore domain"/>
    <property type="match status" value="2"/>
</dbReference>
<dbReference type="RefSeq" id="WP_379978909.1">
    <property type="nucleotide sequence ID" value="NZ_JBHSFV010000006.1"/>
</dbReference>
<proteinExistence type="predicted"/>
<protein>
    <submittedName>
        <fullName evidence="2">Efflux RND transporter permease subunit</fullName>
    </submittedName>
</protein>
<dbReference type="PANTHER" id="PTHR32063">
    <property type="match status" value="1"/>
</dbReference>
<gene>
    <name evidence="2" type="ORF">ACFO3O_11555</name>
</gene>
<feature type="transmembrane region" description="Helical" evidence="1">
    <location>
        <begin position="894"/>
        <end position="913"/>
    </location>
</feature>
<dbReference type="InterPro" id="IPR027463">
    <property type="entry name" value="AcrB_DN_DC_subdom"/>
</dbReference>
<dbReference type="PANTHER" id="PTHR32063:SF0">
    <property type="entry name" value="SWARMING MOTILITY PROTEIN SWRC"/>
    <property type="match status" value="1"/>
</dbReference>
<keyword evidence="1" id="KW-0812">Transmembrane</keyword>
<dbReference type="Gene3D" id="3.30.2090.10">
    <property type="entry name" value="Multidrug efflux transporter AcrB TolC docking domain, DN and DC subdomains"/>
    <property type="match status" value="2"/>
</dbReference>
<keyword evidence="3" id="KW-1185">Reference proteome</keyword>
<feature type="transmembrane region" description="Helical" evidence="1">
    <location>
        <begin position="942"/>
        <end position="959"/>
    </location>
</feature>
<keyword evidence="1" id="KW-1133">Transmembrane helix</keyword>
<feature type="transmembrane region" description="Helical" evidence="1">
    <location>
        <begin position="971"/>
        <end position="997"/>
    </location>
</feature>
<evidence type="ECO:0000313" key="2">
    <source>
        <dbReference type="EMBL" id="MFC4634548.1"/>
    </source>
</evidence>
<dbReference type="Gene3D" id="3.30.70.1320">
    <property type="entry name" value="Multidrug efflux transporter AcrB pore domain like"/>
    <property type="match status" value="1"/>
</dbReference>
<dbReference type="Pfam" id="PF00873">
    <property type="entry name" value="ACR_tran"/>
    <property type="match status" value="1"/>
</dbReference>
<evidence type="ECO:0000256" key="1">
    <source>
        <dbReference type="SAM" id="Phobius"/>
    </source>
</evidence>
<dbReference type="EMBL" id="JBHSFV010000006">
    <property type="protein sequence ID" value="MFC4634548.1"/>
    <property type="molecule type" value="Genomic_DNA"/>
</dbReference>
<feature type="transmembrane region" description="Helical" evidence="1">
    <location>
        <begin position="524"/>
        <end position="544"/>
    </location>
</feature>
<feature type="transmembrane region" description="Helical" evidence="1">
    <location>
        <begin position="359"/>
        <end position="379"/>
    </location>
</feature>
<dbReference type="Gene3D" id="3.30.70.1440">
    <property type="entry name" value="Multidrug efflux transporter AcrB pore domain"/>
    <property type="match status" value="1"/>
</dbReference>
<sequence>MIRFLLKRPVAVFMASLAFLLLGIVAVFKIPTALMPDIPIPQITVQVSYPNNTARELETNVIRPLRNQLLQVSRLKDISSETRDGFATINLIFDYGVNTDFAFIETNEKVDAALNFLPRDVERPKVIKAAASDIPIVNLTVGLKETYTDERFLQLSEFTETVLKKRVEQLPDIALADMSGQIEGELVIIPNKEAIISLNITNDLITNTIRQNNFELGNLIVQNGIYQYNFKFSNPLRTQKDIEEIYLTVDDRLFQLKDIAKVILQPRKQRGSVFLNGERVIVLSIIKQADAQVYELQEDLEVLTKALTEDYPDLVFHTNQDQTKLLKLSIDNLKSSLWIGSSLAILIMFFFLKDFKSPIIIGLSIPLSLIISMLLMYIFGISINIISLSGLILGVGMMIDNAIIVIDNITQKLTSGQSLFEACTRGTNEIITPLISSVLTTCSVFVPLLFLSGITGALFYDQALAVSIGLVSSLLVSILIIPVIYLQLHAKKYKIENWFHNRSKTAKLETLYERGYYFFFKKKWIVYGLALIGTGLAILFLNILPYTQLPNLNQKETILTVDWNDNITLEENQRRIQELLSTQDAIVNHYTLLGEQQFVLQREQTKGFSEADIYLEAASSSGLIAIQNTITKEMQSEYAFAKAYFSSPKTIFEYIFGSDKAPLKAHVYAKNGLEVPSVQELPAIDQLFEGKTRSNIPLKETTIIQILFENISLYGVQYQDLIDELKTALGENTIDDLKTAQKFIPIKLSYNAVDLEKTLASLFIENENQESIPVKNLIKIQNIAQYKNIQADRSGEFLPYSLSTQNAIADEVDLLNNQFRESPYNVRFSGSWFDIQTLNKELLVVILVAVLLLYFIMAAQFESLWQPLIILLEIPIDIGGALLMLWLFGGTINIMAAIGIVVMSGIIINDSILKLHTINLLRKEGYAVQDAIKRGGTMRLKPILMTSLTTILALLPFLFTNSLGSILQRPLALTVIGGMLIGTFVSLYFIPLLYSFLTKVFDR</sequence>
<dbReference type="Proteomes" id="UP001596043">
    <property type="component" value="Unassembled WGS sequence"/>
</dbReference>
<dbReference type="SUPFAM" id="SSF82714">
    <property type="entry name" value="Multidrug efflux transporter AcrB TolC docking domain, DN and DC subdomains"/>
    <property type="match status" value="1"/>
</dbReference>
<dbReference type="SUPFAM" id="SSF82866">
    <property type="entry name" value="Multidrug efflux transporter AcrB transmembrane domain"/>
    <property type="match status" value="2"/>
</dbReference>
<organism evidence="2 3">
    <name type="scientific">Dokdonia ponticola</name>
    <dbReference type="NCBI Taxonomy" id="2041041"/>
    <lineage>
        <taxon>Bacteria</taxon>
        <taxon>Pseudomonadati</taxon>
        <taxon>Bacteroidota</taxon>
        <taxon>Flavobacteriia</taxon>
        <taxon>Flavobacteriales</taxon>
        <taxon>Flavobacteriaceae</taxon>
        <taxon>Dokdonia</taxon>
    </lineage>
</organism>
<dbReference type="Gene3D" id="1.20.1640.10">
    <property type="entry name" value="Multidrug efflux transporter AcrB transmembrane domain"/>
    <property type="match status" value="2"/>
</dbReference>
<name>A0ABV9HYD9_9FLAO</name>
<dbReference type="InterPro" id="IPR001036">
    <property type="entry name" value="Acrflvin-R"/>
</dbReference>
<dbReference type="PRINTS" id="PR00702">
    <property type="entry name" value="ACRIFLAVINRP"/>
</dbReference>
<feature type="transmembrane region" description="Helical" evidence="1">
    <location>
        <begin position="430"/>
        <end position="451"/>
    </location>
</feature>
<keyword evidence="1" id="KW-0472">Membrane</keyword>
<dbReference type="SUPFAM" id="SSF82693">
    <property type="entry name" value="Multidrug efflux transporter AcrB pore domain, PN1, PN2, PC1 and PC2 subdomains"/>
    <property type="match status" value="2"/>
</dbReference>
<comment type="caution">
    <text evidence="2">The sequence shown here is derived from an EMBL/GenBank/DDBJ whole genome shotgun (WGS) entry which is preliminary data.</text>
</comment>
<feature type="transmembrane region" description="Helical" evidence="1">
    <location>
        <begin position="842"/>
        <end position="861"/>
    </location>
</feature>
<reference evidence="3" key="1">
    <citation type="journal article" date="2019" name="Int. J. Syst. Evol. Microbiol.">
        <title>The Global Catalogue of Microorganisms (GCM) 10K type strain sequencing project: providing services to taxonomists for standard genome sequencing and annotation.</title>
        <authorList>
            <consortium name="The Broad Institute Genomics Platform"/>
            <consortium name="The Broad Institute Genome Sequencing Center for Infectious Disease"/>
            <person name="Wu L."/>
            <person name="Ma J."/>
        </authorList>
    </citation>
    <scope>NUCLEOTIDE SEQUENCE [LARGE SCALE GENOMIC DNA]</scope>
    <source>
        <strain evidence="3">YJ-61-S</strain>
    </source>
</reference>